<evidence type="ECO:0000256" key="5">
    <source>
        <dbReference type="ARBA" id="ARBA00023242"/>
    </source>
</evidence>
<evidence type="ECO:0000256" key="2">
    <source>
        <dbReference type="ARBA" id="ARBA00023015"/>
    </source>
</evidence>
<evidence type="ECO:0000313" key="10">
    <source>
        <dbReference type="Proteomes" id="UP001369086"/>
    </source>
</evidence>
<feature type="domain" description="Fork-head" evidence="8">
    <location>
        <begin position="311"/>
        <end position="407"/>
    </location>
</feature>
<feature type="compositionally biased region" description="Polar residues" evidence="7">
    <location>
        <begin position="506"/>
        <end position="531"/>
    </location>
</feature>
<dbReference type="PANTHER" id="PTHR46721:SF3">
    <property type="entry name" value="FORKHEAD BOX N1"/>
    <property type="match status" value="1"/>
</dbReference>
<keyword evidence="3 6" id="KW-0238">DNA-binding</keyword>
<name>A0ABR0YL53_HUSHU</name>
<dbReference type="PROSITE" id="PS50039">
    <property type="entry name" value="FORK_HEAD_3"/>
    <property type="match status" value="1"/>
</dbReference>
<dbReference type="PROSITE" id="PS00658">
    <property type="entry name" value="FORK_HEAD_2"/>
    <property type="match status" value="1"/>
</dbReference>
<organism evidence="9 10">
    <name type="scientific">Huso huso</name>
    <name type="common">Beluga</name>
    <name type="synonym">Acipenser huso</name>
    <dbReference type="NCBI Taxonomy" id="61971"/>
    <lineage>
        <taxon>Eukaryota</taxon>
        <taxon>Metazoa</taxon>
        <taxon>Chordata</taxon>
        <taxon>Craniata</taxon>
        <taxon>Vertebrata</taxon>
        <taxon>Euteleostomi</taxon>
        <taxon>Actinopterygii</taxon>
        <taxon>Chondrostei</taxon>
        <taxon>Acipenseriformes</taxon>
        <taxon>Acipenseridae</taxon>
        <taxon>Huso</taxon>
    </lineage>
</organism>
<dbReference type="InterPro" id="IPR030456">
    <property type="entry name" value="TF_fork_head_CS_2"/>
</dbReference>
<dbReference type="CDD" id="cd20056">
    <property type="entry name" value="FH_FOXN1"/>
    <property type="match status" value="1"/>
</dbReference>
<reference evidence="9 10" key="1">
    <citation type="submission" date="2021-05" db="EMBL/GenBank/DDBJ databases">
        <authorList>
            <person name="Zahm M."/>
            <person name="Klopp C."/>
            <person name="Cabau C."/>
            <person name="Kuhl H."/>
            <person name="Suciu R."/>
            <person name="Ciorpac M."/>
            <person name="Holostenco D."/>
            <person name="Gessner J."/>
            <person name="Wuertz S."/>
            <person name="Hohne C."/>
            <person name="Stock M."/>
            <person name="Gislard M."/>
            <person name="Lluch J."/>
            <person name="Milhes M."/>
            <person name="Lampietro C."/>
            <person name="Lopez Roques C."/>
            <person name="Donnadieu C."/>
            <person name="Du K."/>
            <person name="Schartl M."/>
            <person name="Guiguen Y."/>
        </authorList>
    </citation>
    <scope>NUCLEOTIDE SEQUENCE [LARGE SCALE GENOMIC DNA]</scope>
    <source>
        <strain evidence="9">Hh-F2</strain>
        <tissue evidence="9">Blood</tissue>
    </source>
</reference>
<evidence type="ECO:0000256" key="6">
    <source>
        <dbReference type="PROSITE-ProRule" id="PRU00089"/>
    </source>
</evidence>
<accession>A0ABR0YL53</accession>
<dbReference type="InterPro" id="IPR047401">
    <property type="entry name" value="FH_FOXN1"/>
</dbReference>
<dbReference type="Gene3D" id="1.10.10.10">
    <property type="entry name" value="Winged helix-like DNA-binding domain superfamily/Winged helix DNA-binding domain"/>
    <property type="match status" value="1"/>
</dbReference>
<keyword evidence="1" id="KW-0217">Developmental protein</keyword>
<feature type="region of interest" description="Disordered" evidence="7">
    <location>
        <begin position="486"/>
        <end position="535"/>
    </location>
</feature>
<comment type="caution">
    <text evidence="9">The sequence shown here is derived from an EMBL/GenBank/DDBJ whole genome shotgun (WGS) entry which is preliminary data.</text>
</comment>
<feature type="DNA-binding region" description="Fork-head" evidence="6">
    <location>
        <begin position="311"/>
        <end position="407"/>
    </location>
</feature>
<evidence type="ECO:0000256" key="4">
    <source>
        <dbReference type="ARBA" id="ARBA00023163"/>
    </source>
</evidence>
<dbReference type="InterPro" id="IPR049624">
    <property type="entry name" value="FOXN1_4"/>
</dbReference>
<dbReference type="PRINTS" id="PR00053">
    <property type="entry name" value="FORKHEAD"/>
</dbReference>
<dbReference type="InterPro" id="IPR036388">
    <property type="entry name" value="WH-like_DNA-bd_sf"/>
</dbReference>
<evidence type="ECO:0000256" key="1">
    <source>
        <dbReference type="ARBA" id="ARBA00022473"/>
    </source>
</evidence>
<dbReference type="Proteomes" id="UP001369086">
    <property type="component" value="Unassembled WGS sequence"/>
</dbReference>
<gene>
    <name evidence="9" type="ORF">HHUSO_G26732</name>
</gene>
<keyword evidence="2" id="KW-0805">Transcription regulation</keyword>
<feature type="compositionally biased region" description="Basic and acidic residues" evidence="7">
    <location>
        <begin position="142"/>
        <end position="155"/>
    </location>
</feature>
<evidence type="ECO:0000256" key="7">
    <source>
        <dbReference type="SAM" id="MobiDB-lite"/>
    </source>
</evidence>
<dbReference type="EMBL" id="JAHFZB010000027">
    <property type="protein sequence ID" value="KAK6473342.1"/>
    <property type="molecule type" value="Genomic_DNA"/>
</dbReference>
<dbReference type="PANTHER" id="PTHR46721">
    <property type="entry name" value="FORKHEAD BOX PROTEIN N1"/>
    <property type="match status" value="1"/>
</dbReference>
<dbReference type="Pfam" id="PF00250">
    <property type="entry name" value="Forkhead"/>
    <property type="match status" value="1"/>
</dbReference>
<evidence type="ECO:0000259" key="8">
    <source>
        <dbReference type="PROSITE" id="PS50039"/>
    </source>
</evidence>
<sequence length="662" mass="73437">MSDSCWLLQHQVCGVPVSRPLYKRSVIVQVKLSSLHSGLLLSFGTEVELQDPSSKDIACQFWSGIAGEHTSTIRQAWSRLDRPTQRCRLTGPQSHPTYSQHRHRMSRELQKELIHSEVTRAPSTVPRAAMHRSSGSTATMSSRDRRSELRIRVDFTRTAGSSGQRSTLEKGGLLSRTPAPPPQCQRSFNCFGGLEHHGKPDAVSQRPLEHPTSTTWANVPPYSAGQCLQSSRVMIPEPKYQTEIPAVPQETGLKSQCYQSQVQHSYSTVPRLHQFSTASIYPLGLSGSSHYPYQRIAPQVPQDTQQSLYPKPIYSYSILIFMALRNSKTGSLPVSEIYNFMTEHFPYFKTAPDGWKNSVRHNLSLNKCFEKVENKTGSSSRKGCLWALNPAKVEKMQEELHKWRRKDPVTVRKSMARPEELDLLLGDKPVKYKVSSTLSPLPASHPSTLLIQGHPSYAMAPSFTSAQRAMSSQVRRHPLQVPTGALSHQPLFLPPTPQGFPHFSPSGHQQPSSGIPPNEPPQASTMSSPLPAQTPPIHRASLQAEHSTSRSMQELLMEGELSNDIDTLNPSLTDFQLQGPLWEDLKDDSLALDPLILIATSPSTGPSHWGGCLMEDGSGEQMPGFEDHNSLSDLHITGTYSTTFTDLDSYLPTPGNEPIPLM</sequence>
<keyword evidence="4" id="KW-0804">Transcription</keyword>
<protein>
    <submittedName>
        <fullName evidence="9">Forkhead box protein N1-like</fullName>
    </submittedName>
</protein>
<dbReference type="InterPro" id="IPR036390">
    <property type="entry name" value="WH_DNA-bd_sf"/>
</dbReference>
<proteinExistence type="predicted"/>
<keyword evidence="5 6" id="KW-0539">Nucleus</keyword>
<evidence type="ECO:0000313" key="9">
    <source>
        <dbReference type="EMBL" id="KAK6473342.1"/>
    </source>
</evidence>
<evidence type="ECO:0000256" key="3">
    <source>
        <dbReference type="ARBA" id="ARBA00023125"/>
    </source>
</evidence>
<comment type="subcellular location">
    <subcellularLocation>
        <location evidence="6">Nucleus</location>
    </subcellularLocation>
</comment>
<dbReference type="SMART" id="SM00339">
    <property type="entry name" value="FH"/>
    <property type="match status" value="1"/>
</dbReference>
<feature type="region of interest" description="Disordered" evidence="7">
    <location>
        <begin position="124"/>
        <end position="181"/>
    </location>
</feature>
<dbReference type="SUPFAM" id="SSF46785">
    <property type="entry name" value="Winged helix' DNA-binding domain"/>
    <property type="match status" value="1"/>
</dbReference>
<dbReference type="InterPro" id="IPR001766">
    <property type="entry name" value="Fork_head_dom"/>
</dbReference>
<keyword evidence="10" id="KW-1185">Reference proteome</keyword>